<feature type="region of interest" description="Disordered" evidence="1">
    <location>
        <begin position="39"/>
        <end position="66"/>
    </location>
</feature>
<name>A0A011NSY5_9PROT</name>
<gene>
    <name evidence="2" type="ORF">AW08_01898</name>
</gene>
<proteinExistence type="predicted"/>
<dbReference type="Proteomes" id="UP000020218">
    <property type="component" value="Unassembled WGS sequence"/>
</dbReference>
<sequence length="89" mass="9527">MRTTLDIEDDVLLAAKELARRGGTTAGRVISQLVRQALTQSPPSTNSSTGEPAAVHGFRPFPSRGKVVTNEQVDQLRDEEGVCCAPCSM</sequence>
<reference evidence="2" key="1">
    <citation type="submission" date="2014-02" db="EMBL/GenBank/DDBJ databases">
        <title>Expanding our view of genomic diversity in Candidatus Accumulibacter clades.</title>
        <authorList>
            <person name="Skennerton C.T."/>
            <person name="Barr J.J."/>
            <person name="Slater F.R."/>
            <person name="Bond P.L."/>
            <person name="Tyson G.W."/>
        </authorList>
    </citation>
    <scope>NUCLEOTIDE SEQUENCE [LARGE SCALE GENOMIC DNA]</scope>
</reference>
<keyword evidence="3" id="KW-1185">Reference proteome</keyword>
<dbReference type="AlphaFoldDB" id="A0A011NSY5"/>
<organism evidence="2 3">
    <name type="scientific">Candidatus Accumulibacter adjunctus</name>
    <dbReference type="NCBI Taxonomy" id="1454001"/>
    <lineage>
        <taxon>Bacteria</taxon>
        <taxon>Pseudomonadati</taxon>
        <taxon>Pseudomonadota</taxon>
        <taxon>Betaproteobacteria</taxon>
        <taxon>Candidatus Accumulibacter</taxon>
    </lineage>
</organism>
<dbReference type="CDD" id="cd21631">
    <property type="entry name" value="RHH_CopG_NikR-like"/>
    <property type="match status" value="1"/>
</dbReference>
<evidence type="ECO:0000313" key="2">
    <source>
        <dbReference type="EMBL" id="EXI67635.1"/>
    </source>
</evidence>
<dbReference type="EMBL" id="JFAX01000009">
    <property type="protein sequence ID" value="EXI67635.1"/>
    <property type="molecule type" value="Genomic_DNA"/>
</dbReference>
<feature type="compositionally biased region" description="Polar residues" evidence="1">
    <location>
        <begin position="39"/>
        <end position="50"/>
    </location>
</feature>
<evidence type="ECO:0000313" key="3">
    <source>
        <dbReference type="Proteomes" id="UP000020218"/>
    </source>
</evidence>
<evidence type="ECO:0008006" key="4">
    <source>
        <dbReference type="Google" id="ProtNLM"/>
    </source>
</evidence>
<evidence type="ECO:0000256" key="1">
    <source>
        <dbReference type="SAM" id="MobiDB-lite"/>
    </source>
</evidence>
<protein>
    <recommendedName>
        <fullName evidence="4">Antitoxin VapB39</fullName>
    </recommendedName>
</protein>
<comment type="caution">
    <text evidence="2">The sequence shown here is derived from an EMBL/GenBank/DDBJ whole genome shotgun (WGS) entry which is preliminary data.</text>
</comment>
<dbReference type="PATRIC" id="fig|1454001.3.peg.1899"/>
<accession>A0A011NSY5</accession>
<dbReference type="STRING" id="1454001.AW08_01898"/>